<evidence type="ECO:0000313" key="2">
    <source>
        <dbReference type="EMBL" id="KRM78065.1"/>
    </source>
</evidence>
<comment type="caution">
    <text evidence="2">The sequence shown here is derived from an EMBL/GenBank/DDBJ whole genome shotgun (WGS) entry which is preliminary data.</text>
</comment>
<dbReference type="SUPFAM" id="SSF46689">
    <property type="entry name" value="Homeodomain-like"/>
    <property type="match status" value="1"/>
</dbReference>
<dbReference type="PATRIC" id="fig|1423772.3.peg.42"/>
<evidence type="ECO:0000259" key="1">
    <source>
        <dbReference type="Pfam" id="PF08765"/>
    </source>
</evidence>
<name>A0A0R2BFQ0_9LACO</name>
<reference evidence="2 3" key="1">
    <citation type="journal article" date="2015" name="Genome Announc.">
        <title>Expanding the biotechnology potential of lactobacilli through comparative genomics of 213 strains and associated genera.</title>
        <authorList>
            <person name="Sun Z."/>
            <person name="Harris H.M."/>
            <person name="McCann A."/>
            <person name="Guo C."/>
            <person name="Argimon S."/>
            <person name="Zhang W."/>
            <person name="Yang X."/>
            <person name="Jeffery I.B."/>
            <person name="Cooney J.C."/>
            <person name="Kagawa T.F."/>
            <person name="Liu W."/>
            <person name="Song Y."/>
            <person name="Salvetti E."/>
            <person name="Wrobel A."/>
            <person name="Rasinkangas P."/>
            <person name="Parkhill J."/>
            <person name="Rea M.C."/>
            <person name="O'Sullivan O."/>
            <person name="Ritari J."/>
            <person name="Douillard F.P."/>
            <person name="Paul Ross R."/>
            <person name="Yang R."/>
            <person name="Briner A.E."/>
            <person name="Felis G.E."/>
            <person name="de Vos W.M."/>
            <person name="Barrangou R."/>
            <person name="Klaenhammer T.R."/>
            <person name="Caufield P.W."/>
            <person name="Cui Y."/>
            <person name="Zhang H."/>
            <person name="O'Toole P.W."/>
        </authorList>
    </citation>
    <scope>NUCLEOTIDE SEQUENCE [LARGE SCALE GENOMIC DNA]</scope>
    <source>
        <strain evidence="2 3">DSM 20452</strain>
    </source>
</reference>
<dbReference type="RefSeq" id="WP_056957980.1">
    <property type="nucleotide sequence ID" value="NZ_AYYN01000006.1"/>
</dbReference>
<protein>
    <recommendedName>
        <fullName evidence="1">Mor transcription activator domain-containing protein</fullName>
    </recommendedName>
</protein>
<feature type="domain" description="Mor transcription activator" evidence="1">
    <location>
        <begin position="14"/>
        <end position="88"/>
    </location>
</feature>
<sequence>MDKEEIDIEALHSFYKELQNLIGLESMLKVHDHYKGSQLVIPSHLYDRKIAATKIIEQYNGRNSRELARKYGYSQKWVSDNLRKAREKGTPVADCKK</sequence>
<evidence type="ECO:0000313" key="3">
    <source>
        <dbReference type="Proteomes" id="UP000051612"/>
    </source>
</evidence>
<dbReference type="EMBL" id="AYYN01000006">
    <property type="protein sequence ID" value="KRM78065.1"/>
    <property type="molecule type" value="Genomic_DNA"/>
</dbReference>
<organism evidence="2 3">
    <name type="scientific">Ligilactobacillus murinus DSM 20452 = NBRC 14221</name>
    <dbReference type="NCBI Taxonomy" id="1423772"/>
    <lineage>
        <taxon>Bacteria</taxon>
        <taxon>Bacillati</taxon>
        <taxon>Bacillota</taxon>
        <taxon>Bacilli</taxon>
        <taxon>Lactobacillales</taxon>
        <taxon>Lactobacillaceae</taxon>
        <taxon>Ligilactobacillus</taxon>
    </lineage>
</organism>
<gene>
    <name evidence="2" type="ORF">FC48_GL000031</name>
</gene>
<accession>A0A0R2BFQ0</accession>
<dbReference type="Gene3D" id="1.10.10.60">
    <property type="entry name" value="Homeodomain-like"/>
    <property type="match status" value="1"/>
</dbReference>
<dbReference type="InterPro" id="IPR014875">
    <property type="entry name" value="Mor_transcription_activator"/>
</dbReference>
<dbReference type="AlphaFoldDB" id="A0A0R2BFQ0"/>
<dbReference type="Proteomes" id="UP000051612">
    <property type="component" value="Unassembled WGS sequence"/>
</dbReference>
<dbReference type="InterPro" id="IPR009057">
    <property type="entry name" value="Homeodomain-like_sf"/>
</dbReference>
<dbReference type="Pfam" id="PF08765">
    <property type="entry name" value="Mor"/>
    <property type="match status" value="1"/>
</dbReference>
<proteinExistence type="predicted"/>